<dbReference type="InterPro" id="IPR013078">
    <property type="entry name" value="His_Pase_superF_clade-1"/>
</dbReference>
<evidence type="ECO:0000313" key="1">
    <source>
        <dbReference type="EMBL" id="MBM7035354.1"/>
    </source>
</evidence>
<comment type="caution">
    <text evidence="1">The sequence shown here is derived from an EMBL/GenBank/DDBJ whole genome shotgun (WGS) entry which is preliminary data.</text>
</comment>
<organism evidence="1 2">
    <name type="scientific">Vibrio ulleungensis</name>
    <dbReference type="NCBI Taxonomy" id="2807619"/>
    <lineage>
        <taxon>Bacteria</taxon>
        <taxon>Pseudomonadati</taxon>
        <taxon>Pseudomonadota</taxon>
        <taxon>Gammaproteobacteria</taxon>
        <taxon>Vibrionales</taxon>
        <taxon>Vibrionaceae</taxon>
        <taxon>Vibrio</taxon>
    </lineage>
</organism>
<dbReference type="Gene3D" id="3.40.50.1240">
    <property type="entry name" value="Phosphoglycerate mutase-like"/>
    <property type="match status" value="1"/>
</dbReference>
<keyword evidence="2" id="KW-1185">Reference proteome</keyword>
<dbReference type="InterPro" id="IPR050275">
    <property type="entry name" value="PGM_Phosphatase"/>
</dbReference>
<name>A0ABS2HH06_9VIBR</name>
<dbReference type="PANTHER" id="PTHR48100">
    <property type="entry name" value="BROAD-SPECIFICITY PHOSPHATASE YOR283W-RELATED"/>
    <property type="match status" value="1"/>
</dbReference>
<dbReference type="PANTHER" id="PTHR48100:SF1">
    <property type="entry name" value="HISTIDINE PHOSPHATASE FAMILY PROTEIN-RELATED"/>
    <property type="match status" value="1"/>
</dbReference>
<sequence length="208" mass="22918">MSQPIEITLLRHGRSLADDEKRCEGRYDSPLTEVGVEQTKRRLAHWQEEGRSFDTVVSSPLQRAMSAASIIADGLNLPLDVEVNWQEKDNGSIAGLTFADADKRFPKASFVNPYEAYIKSASDGESEVELHCRSLLALQHILRSGHSKVLVVSHGKMINAAVSAALGIKPTANTPSVIFALGDLSYIDLVYYPTTDVWLVKQLNHLTT</sequence>
<proteinExistence type="predicted"/>
<dbReference type="SMART" id="SM00855">
    <property type="entry name" value="PGAM"/>
    <property type="match status" value="1"/>
</dbReference>
<evidence type="ECO:0000313" key="2">
    <source>
        <dbReference type="Proteomes" id="UP000809621"/>
    </source>
</evidence>
<reference evidence="1 2" key="1">
    <citation type="submission" date="2021-02" db="EMBL/GenBank/DDBJ databases">
        <authorList>
            <person name="Park J.-S."/>
        </authorList>
    </citation>
    <scope>NUCLEOTIDE SEQUENCE [LARGE SCALE GENOMIC DNA]</scope>
    <source>
        <strain evidence="1 2">188UL20-2</strain>
    </source>
</reference>
<accession>A0ABS2HH06</accession>
<dbReference type="CDD" id="cd07067">
    <property type="entry name" value="HP_PGM_like"/>
    <property type="match status" value="1"/>
</dbReference>
<dbReference type="Proteomes" id="UP000809621">
    <property type="component" value="Unassembled WGS sequence"/>
</dbReference>
<dbReference type="Pfam" id="PF00300">
    <property type="entry name" value="His_Phos_1"/>
    <property type="match status" value="1"/>
</dbReference>
<protein>
    <submittedName>
        <fullName evidence="1">Histidine phosphatase family protein</fullName>
    </submittedName>
</protein>
<dbReference type="EMBL" id="JAFEUM010000001">
    <property type="protein sequence ID" value="MBM7035354.1"/>
    <property type="molecule type" value="Genomic_DNA"/>
</dbReference>
<dbReference type="SUPFAM" id="SSF53254">
    <property type="entry name" value="Phosphoglycerate mutase-like"/>
    <property type="match status" value="1"/>
</dbReference>
<dbReference type="RefSeq" id="WP_205156962.1">
    <property type="nucleotide sequence ID" value="NZ_JAFEUM010000001.1"/>
</dbReference>
<gene>
    <name evidence="1" type="ORF">JQC93_02955</name>
</gene>
<dbReference type="InterPro" id="IPR029033">
    <property type="entry name" value="His_PPase_superfam"/>
</dbReference>